<evidence type="ECO:0000256" key="7">
    <source>
        <dbReference type="ARBA" id="ARBA00023316"/>
    </source>
</evidence>
<keyword evidence="6" id="KW-0482">Metalloprotease</keyword>
<keyword evidence="2" id="KW-0479">Metal-binding</keyword>
<name>A0AA48M2J0_9ZZZZ</name>
<evidence type="ECO:0000313" key="8">
    <source>
        <dbReference type="EMBL" id="CAJ0864778.1"/>
    </source>
</evidence>
<dbReference type="PIRSF" id="PIRSF026671">
    <property type="entry name" value="AA_dipeptidase"/>
    <property type="match status" value="1"/>
</dbReference>
<reference evidence="8" key="1">
    <citation type="submission" date="2023-07" db="EMBL/GenBank/DDBJ databases">
        <authorList>
            <person name="Pelsma A.J. K."/>
        </authorList>
    </citation>
    <scope>NUCLEOTIDE SEQUENCE</scope>
</reference>
<dbReference type="PANTHER" id="PTHR43126:SF1">
    <property type="entry name" value="D-ALANYL-D-ALANINE DIPEPTIDASE"/>
    <property type="match status" value="1"/>
</dbReference>
<dbReference type="EC" id="3.4.13.22" evidence="8"/>
<evidence type="ECO:0000256" key="5">
    <source>
        <dbReference type="ARBA" id="ARBA00022997"/>
    </source>
</evidence>
<keyword evidence="3 8" id="KW-0378">Hydrolase</keyword>
<dbReference type="GO" id="GO:0046872">
    <property type="term" value="F:metal ion binding"/>
    <property type="evidence" value="ECO:0007669"/>
    <property type="project" value="UniProtKB-KW"/>
</dbReference>
<sequence length="214" mass="23901">MTKTAALTCLLLIAATSARADPPPGFSRLSDIAPIIAQDMRYAGSDNFTGHRVPGYDKPQCWLRTEAAKALAAAQLDAKAHGFSLIVYDCYRPTRAVSAFVDWSRNADQSTKPAHYPHVDKNQLFAEGYIAAQSTHSTGLAVDLGVQGWNFGTPFDFFDPRSWTASKTTRSAHAHRETLRALMRRHGFENFPREWWHYTFRGADTAEKLNQPID</sequence>
<dbReference type="SUPFAM" id="SSF55166">
    <property type="entry name" value="Hedgehog/DD-peptidase"/>
    <property type="match status" value="1"/>
</dbReference>
<organism evidence="8">
    <name type="scientific">freshwater sediment metagenome</name>
    <dbReference type="NCBI Taxonomy" id="556182"/>
    <lineage>
        <taxon>unclassified sequences</taxon>
        <taxon>metagenomes</taxon>
        <taxon>ecological metagenomes</taxon>
    </lineage>
</organism>
<gene>
    <name evidence="8" type="primary">vanX</name>
    <name evidence="8" type="ORF">AMST5_01706</name>
</gene>
<dbReference type="GO" id="GO:0160237">
    <property type="term" value="F:D-Ala-D-Ala dipeptidase activity"/>
    <property type="evidence" value="ECO:0007669"/>
    <property type="project" value="UniProtKB-EC"/>
</dbReference>
<dbReference type="GO" id="GO:0071555">
    <property type="term" value="P:cell wall organization"/>
    <property type="evidence" value="ECO:0007669"/>
    <property type="project" value="UniProtKB-KW"/>
</dbReference>
<dbReference type="InterPro" id="IPR000755">
    <property type="entry name" value="A_A_dipeptidase"/>
</dbReference>
<evidence type="ECO:0000256" key="2">
    <source>
        <dbReference type="ARBA" id="ARBA00022723"/>
    </source>
</evidence>
<keyword evidence="4" id="KW-0862">Zinc</keyword>
<dbReference type="AlphaFoldDB" id="A0AA48M2J0"/>
<dbReference type="CDD" id="cd14817">
    <property type="entry name" value="D-Ala-D-Ala_dipeptidase_VanX"/>
    <property type="match status" value="1"/>
</dbReference>
<dbReference type="GO" id="GO:0006508">
    <property type="term" value="P:proteolysis"/>
    <property type="evidence" value="ECO:0007669"/>
    <property type="project" value="UniProtKB-KW"/>
</dbReference>
<evidence type="ECO:0000256" key="1">
    <source>
        <dbReference type="ARBA" id="ARBA00022670"/>
    </source>
</evidence>
<evidence type="ECO:0000256" key="3">
    <source>
        <dbReference type="ARBA" id="ARBA00022801"/>
    </source>
</evidence>
<dbReference type="Pfam" id="PF01427">
    <property type="entry name" value="Peptidase_M15"/>
    <property type="match status" value="1"/>
</dbReference>
<keyword evidence="7" id="KW-0961">Cell wall biogenesis/degradation</keyword>
<evidence type="ECO:0000256" key="6">
    <source>
        <dbReference type="ARBA" id="ARBA00023049"/>
    </source>
</evidence>
<dbReference type="Gene3D" id="3.30.1380.10">
    <property type="match status" value="1"/>
</dbReference>
<keyword evidence="5 8" id="KW-0224">Dipeptidase</keyword>
<accession>A0AA48M2J0</accession>
<protein>
    <submittedName>
        <fullName evidence="8">Zinc D-Ala-D-Ala dipeptidase</fullName>
        <ecNumber evidence="8">3.4.13.22</ecNumber>
    </submittedName>
</protein>
<dbReference type="GO" id="GO:0008237">
    <property type="term" value="F:metallopeptidase activity"/>
    <property type="evidence" value="ECO:0007669"/>
    <property type="project" value="UniProtKB-KW"/>
</dbReference>
<proteinExistence type="inferred from homology"/>
<keyword evidence="1" id="KW-0645">Protease</keyword>
<dbReference type="HAMAP" id="MF_01924">
    <property type="entry name" value="A_A_dipeptidase"/>
    <property type="match status" value="1"/>
</dbReference>
<dbReference type="EMBL" id="OY288114">
    <property type="protein sequence ID" value="CAJ0864778.1"/>
    <property type="molecule type" value="Genomic_DNA"/>
</dbReference>
<dbReference type="PANTHER" id="PTHR43126">
    <property type="entry name" value="D-ALANYL-D-ALANINE DIPEPTIDASE"/>
    <property type="match status" value="1"/>
</dbReference>
<evidence type="ECO:0000256" key="4">
    <source>
        <dbReference type="ARBA" id="ARBA00022833"/>
    </source>
</evidence>
<dbReference type="InterPro" id="IPR009045">
    <property type="entry name" value="Zn_M74/Hedgehog-like"/>
</dbReference>